<accession>A0ABD0JIJ2</accession>
<proteinExistence type="predicted"/>
<keyword evidence="2" id="KW-1185">Reference proteome</keyword>
<evidence type="ECO:0000313" key="2">
    <source>
        <dbReference type="Proteomes" id="UP001519460"/>
    </source>
</evidence>
<gene>
    <name evidence="1" type="ORF">BaRGS_00033904</name>
</gene>
<name>A0ABD0JIJ2_9CAEN</name>
<sequence length="86" mass="9711">MDVRCWRLEEKGLVGARWFAGPILTPVDRAPSLEETSENVAPEQDLMGASHEGKTWLIRFVPAGKRAKYPFYCKIEGLTPARQISH</sequence>
<reference evidence="1 2" key="1">
    <citation type="journal article" date="2023" name="Sci. Data">
        <title>Genome assembly of the Korean intertidal mud-creeper Batillaria attramentaria.</title>
        <authorList>
            <person name="Patra A.K."/>
            <person name="Ho P.T."/>
            <person name="Jun S."/>
            <person name="Lee S.J."/>
            <person name="Kim Y."/>
            <person name="Won Y.J."/>
        </authorList>
    </citation>
    <scope>NUCLEOTIDE SEQUENCE [LARGE SCALE GENOMIC DNA]</scope>
    <source>
        <strain evidence="1">Wonlab-2016</strain>
    </source>
</reference>
<comment type="caution">
    <text evidence="1">The sequence shown here is derived from an EMBL/GenBank/DDBJ whole genome shotgun (WGS) entry which is preliminary data.</text>
</comment>
<dbReference type="Proteomes" id="UP001519460">
    <property type="component" value="Unassembled WGS sequence"/>
</dbReference>
<dbReference type="EMBL" id="JACVVK020000423">
    <property type="protein sequence ID" value="KAK7474832.1"/>
    <property type="molecule type" value="Genomic_DNA"/>
</dbReference>
<dbReference type="AlphaFoldDB" id="A0ABD0JIJ2"/>
<evidence type="ECO:0000313" key="1">
    <source>
        <dbReference type="EMBL" id="KAK7474832.1"/>
    </source>
</evidence>
<protein>
    <submittedName>
        <fullName evidence="1">Uncharacterized protein</fullName>
    </submittedName>
</protein>
<organism evidence="1 2">
    <name type="scientific">Batillaria attramentaria</name>
    <dbReference type="NCBI Taxonomy" id="370345"/>
    <lineage>
        <taxon>Eukaryota</taxon>
        <taxon>Metazoa</taxon>
        <taxon>Spiralia</taxon>
        <taxon>Lophotrochozoa</taxon>
        <taxon>Mollusca</taxon>
        <taxon>Gastropoda</taxon>
        <taxon>Caenogastropoda</taxon>
        <taxon>Sorbeoconcha</taxon>
        <taxon>Cerithioidea</taxon>
        <taxon>Batillariidae</taxon>
        <taxon>Batillaria</taxon>
    </lineage>
</organism>